<dbReference type="AlphaFoldDB" id="A0AAU2K1S7"/>
<organism evidence="2">
    <name type="scientific">Streptomyces sp. NBC_00049</name>
    <dbReference type="NCBI Taxonomy" id="2903617"/>
    <lineage>
        <taxon>Bacteria</taxon>
        <taxon>Bacillati</taxon>
        <taxon>Actinomycetota</taxon>
        <taxon>Actinomycetes</taxon>
        <taxon>Kitasatosporales</taxon>
        <taxon>Streptomycetaceae</taxon>
        <taxon>Streptomyces</taxon>
    </lineage>
</organism>
<proteinExistence type="predicted"/>
<evidence type="ECO:0000256" key="1">
    <source>
        <dbReference type="SAM" id="MobiDB-lite"/>
    </source>
</evidence>
<feature type="region of interest" description="Disordered" evidence="1">
    <location>
        <begin position="193"/>
        <end position="308"/>
    </location>
</feature>
<feature type="region of interest" description="Disordered" evidence="1">
    <location>
        <begin position="34"/>
        <end position="166"/>
    </location>
</feature>
<name>A0AAU2K1S7_9ACTN</name>
<protein>
    <recommendedName>
        <fullName evidence="3">Translation initiation factor IF-2</fullName>
    </recommendedName>
</protein>
<feature type="compositionally biased region" description="Low complexity" evidence="1">
    <location>
        <begin position="233"/>
        <end position="255"/>
    </location>
</feature>
<feature type="compositionally biased region" description="Polar residues" evidence="1">
    <location>
        <begin position="42"/>
        <end position="51"/>
    </location>
</feature>
<dbReference type="EMBL" id="CP108264">
    <property type="protein sequence ID" value="WTU77724.1"/>
    <property type="molecule type" value="Genomic_DNA"/>
</dbReference>
<sequence>MASSESNTVGENAGGSPVRRAAALAVLSEEPTTGLFPAAPSVTGSAPTSPQAGALTGTRTTEAAGAATTTATATATATAEPAPQATEPETAEPQARPAARQSSSAAAVPTTTEAAASTTETAATATTTANPEARTATESAAETRLAVTTRSGASGTRAALLPPGRPNKPMVAAAVLGGLVLIGLPLLISGPDEKPRATSAEAPAGSPLNPDGSGPGLVPGEQRVSVPSTPAVGGEQPGETPGTTAGEPAGSLPQGPGVGGEGSSPEGGTNHAAPAGESRTDTPVPQDPGQAPSKGSPGANPPATVPENRPSAVTYAHLIGPGCETPGFATGDFYSDGNEGWRGSRGSTTSYGCSGFYYSLPMSGSSRSDGIWAQWKFTTDKVQKGRCSVQVFIPNVRDLSYVGGSPAHYTVYRSFNQKAGDEIGSFTINQPASLGQWISAGTFSITDNKISVVLDNRGNGADNRHAAAAPVRVNCTAS</sequence>
<reference evidence="2" key="1">
    <citation type="submission" date="2022-10" db="EMBL/GenBank/DDBJ databases">
        <title>The complete genomes of actinobacterial strains from the NBC collection.</title>
        <authorList>
            <person name="Joergensen T.S."/>
            <person name="Alvarez Arevalo M."/>
            <person name="Sterndorff E.B."/>
            <person name="Faurdal D."/>
            <person name="Vuksanovic O."/>
            <person name="Mourched A.-S."/>
            <person name="Charusanti P."/>
            <person name="Shaw S."/>
            <person name="Blin K."/>
            <person name="Weber T."/>
        </authorList>
    </citation>
    <scope>NUCLEOTIDE SEQUENCE</scope>
    <source>
        <strain evidence="2">NBC_00049</strain>
    </source>
</reference>
<evidence type="ECO:0000313" key="2">
    <source>
        <dbReference type="EMBL" id="WTU77724.1"/>
    </source>
</evidence>
<gene>
    <name evidence="2" type="ORF">OG327_32880</name>
</gene>
<evidence type="ECO:0008006" key="3">
    <source>
        <dbReference type="Google" id="ProtNLM"/>
    </source>
</evidence>
<accession>A0AAU2K1S7</accession>
<feature type="compositionally biased region" description="Low complexity" evidence="1">
    <location>
        <begin position="52"/>
        <end position="146"/>
    </location>
</feature>